<keyword evidence="7" id="KW-0046">Antibiotic resistance</keyword>
<feature type="region of interest" description="Disordered" evidence="8">
    <location>
        <begin position="1"/>
        <end position="25"/>
    </location>
</feature>
<keyword evidence="2" id="KW-0813">Transport</keyword>
<keyword evidence="6 9" id="KW-0472">Membrane</keyword>
<feature type="transmembrane region" description="Helical" evidence="9">
    <location>
        <begin position="187"/>
        <end position="212"/>
    </location>
</feature>
<dbReference type="Gene3D" id="1.20.1250.20">
    <property type="entry name" value="MFS general substrate transporter like domains"/>
    <property type="match status" value="1"/>
</dbReference>
<evidence type="ECO:0000256" key="3">
    <source>
        <dbReference type="ARBA" id="ARBA00022475"/>
    </source>
</evidence>
<sequence>TPPSVQDQVFPPPPPGYTPTARAEPPWDTHPKRWAGLVVAVLAQLLVAVGTGTTAVLLPTLVADLGLAGYSLRALGMGYAVGFGGLLLVGGHLADRIGRRRTLVTGLAGFALTVAVAGFAGSSLMLVLAQLGQGASAALLSTAGLAYVTSAFTAPRERGTAFGLYATVALGGTAVGLLMGGGIAEALSWRVCLLVLAVLAAVLAISAGAIVPDQPVRVPARTDVPGLLLGTTGLIVLAYGLVRLGDPGALFAFDRVVPPPVFAGIGLVLLIAFVALRAKADGGLLPLYVLRDRNRAGALLALLLAGAGSLVVWQYLAGFLQVVWGYPPVTAGVHLLPFALAAAAGALLVSARLQHRYAPRLLIVPGLLLAALGLALLTGFPTGASYFTIAIPGLVLAGAGLGVAFVPLLATATGGTAPHDAGGTAAAGCAAQQLGSAAVAPILGGIIYAVASGRLSETKGIPEFWDQVGPTGALIHTGQLPATLVESAQRANQATLYGYSAAFWTAAGLTLLAAALAGLLVTARAPRP</sequence>
<dbReference type="Pfam" id="PF07690">
    <property type="entry name" value="MFS_1"/>
    <property type="match status" value="1"/>
</dbReference>
<name>A0A964URE0_9ACTN</name>
<feature type="domain" description="Major facilitator superfamily (MFS) profile" evidence="10">
    <location>
        <begin position="36"/>
        <end position="525"/>
    </location>
</feature>
<evidence type="ECO:0000256" key="8">
    <source>
        <dbReference type="SAM" id="MobiDB-lite"/>
    </source>
</evidence>
<feature type="transmembrane region" description="Helical" evidence="9">
    <location>
        <begin position="496"/>
        <end position="521"/>
    </location>
</feature>
<dbReference type="Proteomes" id="UP000598297">
    <property type="component" value="Unassembled WGS sequence"/>
</dbReference>
<feature type="transmembrane region" description="Helical" evidence="9">
    <location>
        <begin position="297"/>
        <end position="317"/>
    </location>
</feature>
<reference evidence="11" key="1">
    <citation type="submission" date="2020-01" db="EMBL/GenBank/DDBJ databases">
        <title>Whole-genome analyses of novel actinobacteria.</title>
        <authorList>
            <person name="Sahin N."/>
        </authorList>
    </citation>
    <scope>NUCLEOTIDE SEQUENCE</scope>
    <source>
        <strain evidence="11">YC537</strain>
    </source>
</reference>
<dbReference type="PANTHER" id="PTHR42718">
    <property type="entry name" value="MAJOR FACILITATOR SUPERFAMILY MULTIDRUG TRANSPORTER MFSC"/>
    <property type="match status" value="1"/>
</dbReference>
<keyword evidence="5 9" id="KW-1133">Transmembrane helix</keyword>
<dbReference type="GO" id="GO:0022857">
    <property type="term" value="F:transmembrane transporter activity"/>
    <property type="evidence" value="ECO:0007669"/>
    <property type="project" value="InterPro"/>
</dbReference>
<evidence type="ECO:0000256" key="5">
    <source>
        <dbReference type="ARBA" id="ARBA00022989"/>
    </source>
</evidence>
<dbReference type="PROSITE" id="PS50850">
    <property type="entry name" value="MFS"/>
    <property type="match status" value="1"/>
</dbReference>
<dbReference type="OrthoDB" id="4080117at2"/>
<evidence type="ECO:0000256" key="7">
    <source>
        <dbReference type="ARBA" id="ARBA00023251"/>
    </source>
</evidence>
<protein>
    <submittedName>
        <fullName evidence="11">MFS transporter</fullName>
    </submittedName>
</protein>
<feature type="transmembrane region" description="Helical" evidence="9">
    <location>
        <begin position="256"/>
        <end position="276"/>
    </location>
</feature>
<feature type="transmembrane region" description="Helical" evidence="9">
    <location>
        <begin position="329"/>
        <end position="349"/>
    </location>
</feature>
<dbReference type="GO" id="GO:0046677">
    <property type="term" value="P:response to antibiotic"/>
    <property type="evidence" value="ECO:0007669"/>
    <property type="project" value="UniProtKB-KW"/>
</dbReference>
<accession>A0A964URE0</accession>
<keyword evidence="12" id="KW-1185">Reference proteome</keyword>
<dbReference type="EMBL" id="JAAAHS010000180">
    <property type="protein sequence ID" value="NBE53974.1"/>
    <property type="molecule type" value="Genomic_DNA"/>
</dbReference>
<feature type="transmembrane region" description="Helical" evidence="9">
    <location>
        <begin position="135"/>
        <end position="154"/>
    </location>
</feature>
<evidence type="ECO:0000256" key="2">
    <source>
        <dbReference type="ARBA" id="ARBA00022448"/>
    </source>
</evidence>
<feature type="transmembrane region" description="Helical" evidence="9">
    <location>
        <begin position="70"/>
        <end position="91"/>
    </location>
</feature>
<dbReference type="SUPFAM" id="SSF103473">
    <property type="entry name" value="MFS general substrate transporter"/>
    <property type="match status" value="1"/>
</dbReference>
<dbReference type="InterPro" id="IPR036259">
    <property type="entry name" value="MFS_trans_sf"/>
</dbReference>
<evidence type="ECO:0000313" key="12">
    <source>
        <dbReference type="Proteomes" id="UP000598297"/>
    </source>
</evidence>
<dbReference type="RefSeq" id="WP_161700350.1">
    <property type="nucleotide sequence ID" value="NZ_JAAAHS010000180.1"/>
</dbReference>
<dbReference type="GO" id="GO:0005886">
    <property type="term" value="C:plasma membrane"/>
    <property type="evidence" value="ECO:0007669"/>
    <property type="project" value="UniProtKB-SubCell"/>
</dbReference>
<gene>
    <name evidence="11" type="ORF">GUY60_21650</name>
</gene>
<evidence type="ECO:0000256" key="4">
    <source>
        <dbReference type="ARBA" id="ARBA00022692"/>
    </source>
</evidence>
<comment type="caution">
    <text evidence="11">The sequence shown here is derived from an EMBL/GenBank/DDBJ whole genome shotgun (WGS) entry which is preliminary data.</text>
</comment>
<dbReference type="InterPro" id="IPR011701">
    <property type="entry name" value="MFS"/>
</dbReference>
<dbReference type="AlphaFoldDB" id="A0A964URE0"/>
<feature type="transmembrane region" description="Helical" evidence="9">
    <location>
        <begin position="386"/>
        <end position="410"/>
    </location>
</feature>
<feature type="transmembrane region" description="Helical" evidence="9">
    <location>
        <begin position="224"/>
        <end position="244"/>
    </location>
</feature>
<evidence type="ECO:0000256" key="9">
    <source>
        <dbReference type="SAM" id="Phobius"/>
    </source>
</evidence>
<keyword evidence="3" id="KW-1003">Cell membrane</keyword>
<feature type="transmembrane region" description="Helical" evidence="9">
    <location>
        <begin position="103"/>
        <end position="129"/>
    </location>
</feature>
<proteinExistence type="predicted"/>
<dbReference type="InterPro" id="IPR020846">
    <property type="entry name" value="MFS_dom"/>
</dbReference>
<feature type="transmembrane region" description="Helical" evidence="9">
    <location>
        <begin position="34"/>
        <end position="58"/>
    </location>
</feature>
<organism evidence="11 12">
    <name type="scientific">Streptomyces boluensis</name>
    <dbReference type="NCBI Taxonomy" id="1775135"/>
    <lineage>
        <taxon>Bacteria</taxon>
        <taxon>Bacillati</taxon>
        <taxon>Actinomycetota</taxon>
        <taxon>Actinomycetes</taxon>
        <taxon>Kitasatosporales</taxon>
        <taxon>Streptomycetaceae</taxon>
        <taxon>Streptomyces</taxon>
    </lineage>
</organism>
<evidence type="ECO:0000259" key="10">
    <source>
        <dbReference type="PROSITE" id="PS50850"/>
    </source>
</evidence>
<dbReference type="PANTHER" id="PTHR42718:SF46">
    <property type="entry name" value="BLR6921 PROTEIN"/>
    <property type="match status" value="1"/>
</dbReference>
<evidence type="ECO:0000256" key="6">
    <source>
        <dbReference type="ARBA" id="ARBA00023136"/>
    </source>
</evidence>
<evidence type="ECO:0000256" key="1">
    <source>
        <dbReference type="ARBA" id="ARBA00004651"/>
    </source>
</evidence>
<comment type="subcellular location">
    <subcellularLocation>
        <location evidence="1">Cell membrane</location>
        <topology evidence="1">Multi-pass membrane protein</topology>
    </subcellularLocation>
</comment>
<feature type="transmembrane region" description="Helical" evidence="9">
    <location>
        <begin position="161"/>
        <end position="181"/>
    </location>
</feature>
<feature type="transmembrane region" description="Helical" evidence="9">
    <location>
        <begin position="361"/>
        <end position="380"/>
    </location>
</feature>
<evidence type="ECO:0000313" key="11">
    <source>
        <dbReference type="EMBL" id="NBE53974.1"/>
    </source>
</evidence>
<keyword evidence="4 9" id="KW-0812">Transmembrane</keyword>
<feature type="non-terminal residue" evidence="11">
    <location>
        <position position="1"/>
    </location>
</feature>